<evidence type="ECO:0000313" key="2">
    <source>
        <dbReference type="Ensembl" id="ENSEEEP00000052943.1"/>
    </source>
</evidence>
<proteinExistence type="predicted"/>
<keyword evidence="3" id="KW-1185">Reference proteome</keyword>
<dbReference type="InterPro" id="IPR039278">
    <property type="entry name" value="Red1"/>
</dbReference>
<evidence type="ECO:0000256" key="1">
    <source>
        <dbReference type="SAM" id="MobiDB-lite"/>
    </source>
</evidence>
<feature type="compositionally biased region" description="Low complexity" evidence="1">
    <location>
        <begin position="10"/>
        <end position="23"/>
    </location>
</feature>
<feature type="region of interest" description="Disordered" evidence="1">
    <location>
        <begin position="124"/>
        <end position="160"/>
    </location>
</feature>
<dbReference type="Proteomes" id="UP000314983">
    <property type="component" value="Chromosome 12"/>
</dbReference>
<feature type="region of interest" description="Disordered" evidence="1">
    <location>
        <begin position="1"/>
        <end position="110"/>
    </location>
</feature>
<feature type="region of interest" description="Disordered" evidence="1">
    <location>
        <begin position="229"/>
        <end position="273"/>
    </location>
</feature>
<dbReference type="Ensembl" id="ENSEEET00000060412.1">
    <property type="protein sequence ID" value="ENSEEEP00000052943.1"/>
    <property type="gene ID" value="ENSEEEG00000026025.1"/>
</dbReference>
<reference evidence="2" key="2">
    <citation type="submission" date="2025-08" db="UniProtKB">
        <authorList>
            <consortium name="Ensembl"/>
        </authorList>
    </citation>
    <scope>IDENTIFICATION</scope>
</reference>
<accession>A0AAY5E7T8</accession>
<feature type="region of interest" description="Disordered" evidence="1">
    <location>
        <begin position="286"/>
        <end position="345"/>
    </location>
</feature>
<feature type="compositionally biased region" description="Basic and acidic residues" evidence="1">
    <location>
        <begin position="291"/>
        <end position="302"/>
    </location>
</feature>
<dbReference type="PANTHER" id="PTHR21563:SF3">
    <property type="entry name" value="ZINC FINGER C3H1 DOMAIN-CONTAINING PROTEIN"/>
    <property type="match status" value="1"/>
</dbReference>
<dbReference type="GeneTree" id="ENSGT00940000177974"/>
<name>A0AAY5E7T8_ELEEL</name>
<organism evidence="2 3">
    <name type="scientific">Electrophorus electricus</name>
    <name type="common">Electric eel</name>
    <name type="synonym">Gymnotus electricus</name>
    <dbReference type="NCBI Taxonomy" id="8005"/>
    <lineage>
        <taxon>Eukaryota</taxon>
        <taxon>Metazoa</taxon>
        <taxon>Chordata</taxon>
        <taxon>Craniata</taxon>
        <taxon>Vertebrata</taxon>
        <taxon>Euteleostomi</taxon>
        <taxon>Actinopterygii</taxon>
        <taxon>Neopterygii</taxon>
        <taxon>Teleostei</taxon>
        <taxon>Ostariophysi</taxon>
        <taxon>Gymnotiformes</taxon>
        <taxon>Gymnotoidei</taxon>
        <taxon>Gymnotidae</taxon>
        <taxon>Electrophorus</taxon>
    </lineage>
</organism>
<evidence type="ECO:0000313" key="3">
    <source>
        <dbReference type="Proteomes" id="UP000314983"/>
    </source>
</evidence>
<dbReference type="AlphaFoldDB" id="A0AAY5E7T8"/>
<feature type="compositionally biased region" description="Polar residues" evidence="1">
    <location>
        <begin position="336"/>
        <end position="345"/>
    </location>
</feature>
<sequence length="345" mass="36974">MGGNRPGPFSASSATSAAPGHSSTLKEEGELEDGEICDDDTDDRQLAPQVARPSGGSRRAKASRAAAAAASFRPAGHSLGSFSPCHRPQLGPSGPERLPPGPGCEASPRASFWERSHGALARLRYRGKPSDGRGGWDRGTGAGRDVGRPPQSRSNGPLCAGGRGFTNNRVGRVNRWCGLSLGSSRIAVRKQAYLMNKSENGVDESFEELLMKYKQIQLELECIRKEEKKALKPSEGSPQQEEASPAVSTLEETASRAESVHPEVPAQEQEEKKVFQAFNIRPLRQKLLTPAERDALNTRTDGEESESDLNISVVSKGSDGTPCKVHDKLSPDPRSAPSTNAITQN</sequence>
<reference evidence="2" key="3">
    <citation type="submission" date="2025-09" db="UniProtKB">
        <authorList>
            <consortium name="Ensembl"/>
        </authorList>
    </citation>
    <scope>IDENTIFICATION</scope>
</reference>
<reference evidence="2 3" key="1">
    <citation type="submission" date="2020-05" db="EMBL/GenBank/DDBJ databases">
        <title>Electrophorus electricus (electric eel) genome, fEleEle1, primary haplotype.</title>
        <authorList>
            <person name="Myers G."/>
            <person name="Meyer A."/>
            <person name="Fedrigo O."/>
            <person name="Formenti G."/>
            <person name="Rhie A."/>
            <person name="Tracey A."/>
            <person name="Sims Y."/>
            <person name="Jarvis E.D."/>
        </authorList>
    </citation>
    <scope>NUCLEOTIDE SEQUENCE [LARGE SCALE GENOMIC DNA]</scope>
</reference>
<dbReference type="PANTHER" id="PTHR21563">
    <property type="entry name" value="ZINC FINGER C3H1 DOMAIN-CONTAINING PROTEIN"/>
    <property type="match status" value="1"/>
</dbReference>
<dbReference type="GO" id="GO:0005634">
    <property type="term" value="C:nucleus"/>
    <property type="evidence" value="ECO:0007669"/>
    <property type="project" value="TreeGrafter"/>
</dbReference>
<protein>
    <submittedName>
        <fullName evidence="2">Uncharacterized protein</fullName>
    </submittedName>
</protein>
<feature type="compositionally biased region" description="Low complexity" evidence="1">
    <location>
        <begin position="51"/>
        <end position="78"/>
    </location>
</feature>
<feature type="compositionally biased region" description="Acidic residues" evidence="1">
    <location>
        <begin position="29"/>
        <end position="42"/>
    </location>
</feature>
<dbReference type="GO" id="GO:0000178">
    <property type="term" value="C:exosome (RNase complex)"/>
    <property type="evidence" value="ECO:0007669"/>
    <property type="project" value="TreeGrafter"/>
</dbReference>
<feature type="compositionally biased region" description="Polar residues" evidence="1">
    <location>
        <begin position="236"/>
        <end position="252"/>
    </location>
</feature>